<protein>
    <submittedName>
        <fullName evidence="2">Imidazolonepropionase</fullName>
        <ecNumber evidence="2">3.5.2.7</ecNumber>
    </submittedName>
</protein>
<dbReference type="SUPFAM" id="SSF51556">
    <property type="entry name" value="Metallo-dependent hydrolases"/>
    <property type="match status" value="1"/>
</dbReference>
<dbReference type="PATRIC" id="fig|49547.3.peg.1502"/>
<dbReference type="GO" id="GO:0050480">
    <property type="term" value="F:imidazolonepropionase activity"/>
    <property type="evidence" value="ECO:0007669"/>
    <property type="project" value="UniProtKB-EC"/>
</dbReference>
<dbReference type="Proteomes" id="UP000077245">
    <property type="component" value="Unassembled WGS sequence"/>
</dbReference>
<dbReference type="STRING" id="49547.MBCUR_14050"/>
<dbReference type="PANTHER" id="PTHR43135:SF3">
    <property type="entry name" value="ALPHA-D-RIBOSE 1-METHYLPHOSPHONATE 5-TRIPHOSPHATE DIPHOSPHATASE"/>
    <property type="match status" value="1"/>
</dbReference>
<dbReference type="OrthoDB" id="24954at2157"/>
<proteinExistence type="predicted"/>
<dbReference type="InterPro" id="IPR032466">
    <property type="entry name" value="Metal_Hydrolase"/>
</dbReference>
<name>A0A166A301_9EURY</name>
<dbReference type="Gene3D" id="2.30.40.10">
    <property type="entry name" value="Urease, subunit C, domain 1"/>
    <property type="match status" value="1"/>
</dbReference>
<dbReference type="Gene3D" id="3.20.20.140">
    <property type="entry name" value="Metal-dependent hydrolases"/>
    <property type="match status" value="1"/>
</dbReference>
<evidence type="ECO:0000313" key="3">
    <source>
        <dbReference type="Proteomes" id="UP000077245"/>
    </source>
</evidence>
<accession>A0A166A301</accession>
<dbReference type="CDD" id="cd01299">
    <property type="entry name" value="Met_dep_hydrolase_A"/>
    <property type="match status" value="1"/>
</dbReference>
<evidence type="ECO:0000313" key="2">
    <source>
        <dbReference type="EMBL" id="KZX11496.1"/>
    </source>
</evidence>
<gene>
    <name evidence="2" type="primary">hutI</name>
    <name evidence="2" type="ORF">MBCUR_14050</name>
</gene>
<dbReference type="InterPro" id="IPR051781">
    <property type="entry name" value="Metallo-dep_Hydrolase"/>
</dbReference>
<feature type="domain" description="Amidohydrolase-related" evidence="1">
    <location>
        <begin position="55"/>
        <end position="404"/>
    </location>
</feature>
<dbReference type="InterPro" id="IPR011059">
    <property type="entry name" value="Metal-dep_hydrolase_composite"/>
</dbReference>
<evidence type="ECO:0000259" key="1">
    <source>
        <dbReference type="Pfam" id="PF01979"/>
    </source>
</evidence>
<dbReference type="EMBL" id="LWMV01000186">
    <property type="protein sequence ID" value="KZX11496.1"/>
    <property type="molecule type" value="Genomic_DNA"/>
</dbReference>
<reference evidence="2 3" key="1">
    <citation type="submission" date="2016-04" db="EMBL/GenBank/DDBJ databases">
        <title>Genome sequence of Methanobrevibacter curvatus DSM 11111.</title>
        <authorList>
            <person name="Poehlein A."/>
            <person name="Seedorf H."/>
            <person name="Daniel R."/>
        </authorList>
    </citation>
    <scope>NUCLEOTIDE SEQUENCE [LARGE SCALE GENOMIC DNA]</scope>
    <source>
        <strain evidence="2 3">DSM 11111</strain>
    </source>
</reference>
<dbReference type="AlphaFoldDB" id="A0A166A301"/>
<dbReference type="PANTHER" id="PTHR43135">
    <property type="entry name" value="ALPHA-D-RIBOSE 1-METHYLPHOSPHONATE 5-TRIPHOSPHATE DIPHOSPHATASE"/>
    <property type="match status" value="1"/>
</dbReference>
<dbReference type="SUPFAM" id="SSF51338">
    <property type="entry name" value="Composite domain of metallo-dependent hydrolases"/>
    <property type="match status" value="1"/>
</dbReference>
<keyword evidence="3" id="KW-1185">Reference proteome</keyword>
<dbReference type="InterPro" id="IPR057744">
    <property type="entry name" value="OTAase-like"/>
</dbReference>
<sequence length="410" mass="45161">MKTLIKNINIIDPKKEEIDVNSSIAVDNGQIKDIGKNISQNKSNYENIVDGEDNYILSGFIDSHVHLMARGFVNSDYMSDPLSYYFYKGAENCRKTLECGITTARDCGLLDYGVKLSANKGLIYSPKLQISIMPISITGGHFDITLKSGYDMIPQYPGFPHPVANGVEGVIRKTREIVRSGADFVKVMASGGVISESDSPQDIQYNKKELKGIVDEANRLGKKKVATHCHGLGGLELSLKAGVHSIEHGTSITKNLAQEMIKKGTFLIPTFSVIQWQRKQAKKKVLPEDKIPKALEVSKIHKENIEIAYNEGVKIAMGTDSGVHEHGQNLKELEHLVNMGMDEREALIAGTLTSAECLGLEDKIGSIETGKSADFIITKKNPLENIKSLQDKNNLKIIIQDGNIIKNILN</sequence>
<dbReference type="EC" id="3.5.2.7" evidence="2"/>
<dbReference type="Pfam" id="PF01979">
    <property type="entry name" value="Amidohydro_1"/>
    <property type="match status" value="1"/>
</dbReference>
<keyword evidence="2" id="KW-0378">Hydrolase</keyword>
<dbReference type="RefSeq" id="WP_067091970.1">
    <property type="nucleotide sequence ID" value="NZ_LWMV01000186.1"/>
</dbReference>
<organism evidence="2 3">
    <name type="scientific">Methanobrevibacter curvatus</name>
    <dbReference type="NCBI Taxonomy" id="49547"/>
    <lineage>
        <taxon>Archaea</taxon>
        <taxon>Methanobacteriati</taxon>
        <taxon>Methanobacteriota</taxon>
        <taxon>Methanomada group</taxon>
        <taxon>Methanobacteria</taxon>
        <taxon>Methanobacteriales</taxon>
        <taxon>Methanobacteriaceae</taxon>
        <taxon>Methanobrevibacter</taxon>
    </lineage>
</organism>
<dbReference type="InterPro" id="IPR006680">
    <property type="entry name" value="Amidohydro-rel"/>
</dbReference>
<comment type="caution">
    <text evidence="2">The sequence shown here is derived from an EMBL/GenBank/DDBJ whole genome shotgun (WGS) entry which is preliminary data.</text>
</comment>